<dbReference type="GeneID" id="70231400"/>
<dbReference type="AlphaFoldDB" id="A0A9P9K0L0"/>
<comment type="caution">
    <text evidence="2">The sequence shown here is derived from an EMBL/GenBank/DDBJ whole genome shotgun (WGS) entry which is preliminary data.</text>
</comment>
<dbReference type="Proteomes" id="UP000720189">
    <property type="component" value="Unassembled WGS sequence"/>
</dbReference>
<accession>A0A9P9K0L0</accession>
<reference evidence="2" key="1">
    <citation type="journal article" date="2021" name="Nat. Commun.">
        <title>Genetic determinants of endophytism in the Arabidopsis root mycobiome.</title>
        <authorList>
            <person name="Mesny F."/>
            <person name="Miyauchi S."/>
            <person name="Thiergart T."/>
            <person name="Pickel B."/>
            <person name="Atanasova L."/>
            <person name="Karlsson M."/>
            <person name="Huettel B."/>
            <person name="Barry K.W."/>
            <person name="Haridas S."/>
            <person name="Chen C."/>
            <person name="Bauer D."/>
            <person name="Andreopoulos W."/>
            <person name="Pangilinan J."/>
            <person name="LaButti K."/>
            <person name="Riley R."/>
            <person name="Lipzen A."/>
            <person name="Clum A."/>
            <person name="Drula E."/>
            <person name="Henrissat B."/>
            <person name="Kohler A."/>
            <person name="Grigoriev I.V."/>
            <person name="Martin F.M."/>
            <person name="Hacquard S."/>
        </authorList>
    </citation>
    <scope>NUCLEOTIDE SEQUENCE</scope>
    <source>
        <strain evidence="2">MPI-CAGE-AT-0023</strain>
    </source>
</reference>
<feature type="region of interest" description="Disordered" evidence="1">
    <location>
        <begin position="108"/>
        <end position="142"/>
    </location>
</feature>
<evidence type="ECO:0000313" key="2">
    <source>
        <dbReference type="EMBL" id="KAH7243733.1"/>
    </source>
</evidence>
<dbReference type="OrthoDB" id="5093989at2759"/>
<protein>
    <submittedName>
        <fullName evidence="2">Uncharacterized protein</fullName>
    </submittedName>
</protein>
<keyword evidence="3" id="KW-1185">Reference proteome</keyword>
<evidence type="ECO:0000256" key="1">
    <source>
        <dbReference type="SAM" id="MobiDB-lite"/>
    </source>
</evidence>
<evidence type="ECO:0000313" key="3">
    <source>
        <dbReference type="Proteomes" id="UP000720189"/>
    </source>
</evidence>
<dbReference type="RefSeq" id="XP_046047226.1">
    <property type="nucleotide sequence ID" value="XM_046201446.1"/>
</dbReference>
<feature type="region of interest" description="Disordered" evidence="1">
    <location>
        <begin position="268"/>
        <end position="316"/>
    </location>
</feature>
<gene>
    <name evidence="2" type="ORF">BKA55DRAFT_740548</name>
</gene>
<feature type="compositionally biased region" description="Low complexity" evidence="1">
    <location>
        <begin position="113"/>
        <end position="130"/>
    </location>
</feature>
<proteinExistence type="predicted"/>
<dbReference type="EMBL" id="JAGMUX010000012">
    <property type="protein sequence ID" value="KAH7243733.1"/>
    <property type="molecule type" value="Genomic_DNA"/>
</dbReference>
<name>A0A9P9K0L0_FUSRE</name>
<sequence>MPSKINIVLDSSEIDPLDPAARRFFMEACFRSLVIPRDVLQQARTKGIELQSKHLAGQGLRDVSEVYFEYHVDVTIWKLIFNRLKMAKNNPWPWNVIIDENDLSQGTLERLESSSAPQSQAPQLSQHQAPVPSSTVPQSLAEAERMAKEARERVNKGELEAFRLERIARQWRVDDEASGAKCRLGGFADPHAPPLRLFSRTQPLEAQEFMSPEEVGRAAAQFLKTNKGYMVKYRFKPVKFDAQDFLANEDMIMRVDPSSDRALKRRLTGREELDAENLSDDMSMSAPSKRPRLGDAAAGDASSHVGASEDEQSARR</sequence>
<organism evidence="2 3">
    <name type="scientific">Fusarium redolens</name>
    <dbReference type="NCBI Taxonomy" id="48865"/>
    <lineage>
        <taxon>Eukaryota</taxon>
        <taxon>Fungi</taxon>
        <taxon>Dikarya</taxon>
        <taxon>Ascomycota</taxon>
        <taxon>Pezizomycotina</taxon>
        <taxon>Sordariomycetes</taxon>
        <taxon>Hypocreomycetidae</taxon>
        <taxon>Hypocreales</taxon>
        <taxon>Nectriaceae</taxon>
        <taxon>Fusarium</taxon>
        <taxon>Fusarium redolens species complex</taxon>
    </lineage>
</organism>